<name>A0A1E7K615_9ACTN</name>
<protein>
    <recommendedName>
        <fullName evidence="3">Transglutaminase-like domain-containing protein</fullName>
    </recommendedName>
</protein>
<dbReference type="AlphaFoldDB" id="A0A1E7K615"/>
<sequence length="308" mass="34514">MSAAVTDVYAPGTLQEAVDRVLRVPDRHRTFSKDAAFAQETWAIGPALLEALLDHGLPHRGPAERRRFERTDLHNISTWLNLPSPYFRALGRKARALDEAARAGEPHRHELELRADCAEPGHPGECVFVPVSGVADRSEPGSPRERATGAFAVRARLPSDTRVFDEDRSDLLSLVADWELYVLPDGVIEDEGFARETRLANCLIPTRLLLREAERRGIRARHGAGLLVAPPFGTLHHWVEFALDGTWVPADPVLLTAFSRWGMTDRAHWPYNRSVAGIVWHLLTWPPEVFFPVVRDRGRQAPLHVSAR</sequence>
<comment type="caution">
    <text evidence="1">The sequence shown here is derived from an EMBL/GenBank/DDBJ whole genome shotgun (WGS) entry which is preliminary data.</text>
</comment>
<dbReference type="EMBL" id="LJGV01000022">
    <property type="protein sequence ID" value="OEU99372.1"/>
    <property type="molecule type" value="Genomic_DNA"/>
</dbReference>
<evidence type="ECO:0008006" key="3">
    <source>
        <dbReference type="Google" id="ProtNLM"/>
    </source>
</evidence>
<evidence type="ECO:0000313" key="2">
    <source>
        <dbReference type="Proteomes" id="UP000175829"/>
    </source>
</evidence>
<dbReference type="PATRIC" id="fig|943816.4.peg.3061"/>
<gene>
    <name evidence="1" type="ORF">AN217_17865</name>
</gene>
<accession>A0A1E7K615</accession>
<dbReference type="RefSeq" id="WP_069992260.1">
    <property type="nucleotide sequence ID" value="NZ_LJGV01000022.1"/>
</dbReference>
<evidence type="ECO:0000313" key="1">
    <source>
        <dbReference type="EMBL" id="OEU99372.1"/>
    </source>
</evidence>
<reference evidence="1 2" key="1">
    <citation type="journal article" date="2016" name="Front. Microbiol.">
        <title>Comparative Genomics Analysis of Streptomyces Species Reveals Their Adaptation to the Marine Environment and Their Diversity at the Genomic Level.</title>
        <authorList>
            <person name="Tian X."/>
            <person name="Zhang Z."/>
            <person name="Yang T."/>
            <person name="Chen M."/>
            <person name="Li J."/>
            <person name="Chen F."/>
            <person name="Yang J."/>
            <person name="Li W."/>
            <person name="Zhang B."/>
            <person name="Zhang Z."/>
            <person name="Wu J."/>
            <person name="Zhang C."/>
            <person name="Long L."/>
            <person name="Xiao J."/>
        </authorList>
    </citation>
    <scope>NUCLEOTIDE SEQUENCE [LARGE SCALE GENOMIC DNA]</scope>
    <source>
        <strain evidence="1 2">SCSIO M10379</strain>
    </source>
</reference>
<organism evidence="1 2">
    <name type="scientific">Streptomyces qinglanensis</name>
    <dbReference type="NCBI Taxonomy" id="943816"/>
    <lineage>
        <taxon>Bacteria</taxon>
        <taxon>Bacillati</taxon>
        <taxon>Actinomycetota</taxon>
        <taxon>Actinomycetes</taxon>
        <taxon>Kitasatosporales</taxon>
        <taxon>Streptomycetaceae</taxon>
        <taxon>Streptomyces</taxon>
    </lineage>
</organism>
<dbReference type="Proteomes" id="UP000175829">
    <property type="component" value="Unassembled WGS sequence"/>
</dbReference>
<proteinExistence type="predicted"/>